<dbReference type="AlphaFoldDB" id="A0A7X0IB12"/>
<dbReference type="CDD" id="cd00093">
    <property type="entry name" value="HTH_XRE"/>
    <property type="match status" value="1"/>
</dbReference>
<name>A0A7X0IB12_9ACTN</name>
<dbReference type="SUPFAM" id="SSF48452">
    <property type="entry name" value="TPR-like"/>
    <property type="match status" value="2"/>
</dbReference>
<dbReference type="InterPro" id="IPR011990">
    <property type="entry name" value="TPR-like_helical_dom_sf"/>
</dbReference>
<feature type="domain" description="HTH cro/C1-type" evidence="1">
    <location>
        <begin position="5"/>
        <end position="40"/>
    </location>
</feature>
<gene>
    <name evidence="2" type="ORF">BJ992_000084</name>
</gene>
<evidence type="ECO:0000313" key="3">
    <source>
        <dbReference type="Proteomes" id="UP000555564"/>
    </source>
</evidence>
<evidence type="ECO:0000259" key="1">
    <source>
        <dbReference type="PROSITE" id="PS50943"/>
    </source>
</evidence>
<comment type="caution">
    <text evidence="2">The sequence shown here is derived from an EMBL/GenBank/DDBJ whole genome shotgun (WGS) entry which is preliminary data.</text>
</comment>
<dbReference type="SUPFAM" id="SSF47413">
    <property type="entry name" value="lambda repressor-like DNA-binding domains"/>
    <property type="match status" value="1"/>
</dbReference>
<dbReference type="InterPro" id="IPR010982">
    <property type="entry name" value="Lambda_DNA-bd_dom_sf"/>
</dbReference>
<dbReference type="GO" id="GO:0003677">
    <property type="term" value="F:DNA binding"/>
    <property type="evidence" value="ECO:0007669"/>
    <property type="project" value="InterPro"/>
</dbReference>
<dbReference type="PROSITE" id="PS50943">
    <property type="entry name" value="HTH_CROC1"/>
    <property type="match status" value="1"/>
</dbReference>
<proteinExistence type="predicted"/>
<evidence type="ECO:0000313" key="2">
    <source>
        <dbReference type="EMBL" id="MBB6470653.1"/>
    </source>
</evidence>
<organism evidence="2 3">
    <name type="scientific">Sphaerisporangium rubeum</name>
    <dbReference type="NCBI Taxonomy" id="321317"/>
    <lineage>
        <taxon>Bacteria</taxon>
        <taxon>Bacillati</taxon>
        <taxon>Actinomycetota</taxon>
        <taxon>Actinomycetes</taxon>
        <taxon>Streptosporangiales</taxon>
        <taxon>Streptosporangiaceae</taxon>
        <taxon>Sphaerisporangium</taxon>
    </lineage>
</organism>
<protein>
    <submittedName>
        <fullName evidence="2">Tetratricopeptide (TPR) repeat protein</fullName>
    </submittedName>
</protein>
<dbReference type="Gene3D" id="1.25.40.10">
    <property type="entry name" value="Tetratricopeptide repeat domain"/>
    <property type="match status" value="2"/>
</dbReference>
<sequence>MAGPDLSDSYVSLIESGKRTPTPVVARLLAERLGCTTEFLLHGIEPRQRIDTELGLRHAELELNHGDPALAAERFGEIVRAAGEDNALLAAHARLGRARALEAQGKIGSAVEAYERLRREAAAHPERLADLPLTVALCRCYQRAGDVLRARDLGTQALEQVTRLPLVHGDVAVDLAAALAEAEIGLSYVEQVLASTGVPVPDDRTTEILSLWQASVSAAEGEDSALAVRFADDALAAGRPARIATRMAQVATRWAELSAAQGNVQADEFDRLVSGASEVFSALPAAAAEHGRSLIVLARLRLKSGDHVDASRLAGRALTLLADGPVAVSATAHLVQAEAALARSDGDPASSLRQAVALLTAAPTTGTVRDREVARVWRELGDLWGRAGHRDQQARAYRRALEAVGVRSTVAGVVTAAVFAR</sequence>
<dbReference type="EMBL" id="JACHIU010000001">
    <property type="protein sequence ID" value="MBB6470653.1"/>
    <property type="molecule type" value="Genomic_DNA"/>
</dbReference>
<dbReference type="Pfam" id="PF01381">
    <property type="entry name" value="HTH_3"/>
    <property type="match status" value="1"/>
</dbReference>
<keyword evidence="3" id="KW-1185">Reference proteome</keyword>
<dbReference type="Proteomes" id="UP000555564">
    <property type="component" value="Unassembled WGS sequence"/>
</dbReference>
<accession>A0A7X0IB12</accession>
<dbReference type="Gene3D" id="1.10.260.40">
    <property type="entry name" value="lambda repressor-like DNA-binding domains"/>
    <property type="match status" value="1"/>
</dbReference>
<dbReference type="InterPro" id="IPR001387">
    <property type="entry name" value="Cro/C1-type_HTH"/>
</dbReference>
<reference evidence="2 3" key="1">
    <citation type="submission" date="2020-08" db="EMBL/GenBank/DDBJ databases">
        <title>Sequencing the genomes of 1000 actinobacteria strains.</title>
        <authorList>
            <person name="Klenk H.-P."/>
        </authorList>
    </citation>
    <scope>NUCLEOTIDE SEQUENCE [LARGE SCALE GENOMIC DNA]</scope>
    <source>
        <strain evidence="2 3">DSM 44936</strain>
    </source>
</reference>